<sequence>MPCATAASSGFCSRIARICIRKSLEKQCGCLDGSKAYNVIANSDVVLFAARHPMGSAFLGQIPRSFVPLQQHIKQIVNVVDA</sequence>
<dbReference type="EMBL" id="CP051139">
    <property type="protein sequence ID" value="QIW95214.1"/>
    <property type="molecule type" value="Genomic_DNA"/>
</dbReference>
<gene>
    <name evidence="1" type="ORF">AMS68_000732</name>
</gene>
<evidence type="ECO:0000313" key="2">
    <source>
        <dbReference type="Proteomes" id="UP000503462"/>
    </source>
</evidence>
<keyword evidence="2" id="KW-1185">Reference proteome</keyword>
<evidence type="ECO:0000313" key="1">
    <source>
        <dbReference type="EMBL" id="QIW95214.1"/>
    </source>
</evidence>
<proteinExistence type="predicted"/>
<reference evidence="1 2" key="1">
    <citation type="journal article" date="2016" name="Sci. Rep.">
        <title>Peltaster fructicola genome reveals evolution from an invasive phytopathogen to an ectophytic parasite.</title>
        <authorList>
            <person name="Xu C."/>
            <person name="Chen H."/>
            <person name="Gleason M.L."/>
            <person name="Xu J.R."/>
            <person name="Liu H."/>
            <person name="Zhang R."/>
            <person name="Sun G."/>
        </authorList>
    </citation>
    <scope>NUCLEOTIDE SEQUENCE [LARGE SCALE GENOMIC DNA]</scope>
    <source>
        <strain evidence="1 2">LNHT1506</strain>
    </source>
</reference>
<dbReference type="Proteomes" id="UP000503462">
    <property type="component" value="Chromosome 1"/>
</dbReference>
<protein>
    <submittedName>
        <fullName evidence="1">Uncharacterized protein</fullName>
    </submittedName>
</protein>
<organism evidence="1 2">
    <name type="scientific">Peltaster fructicola</name>
    <dbReference type="NCBI Taxonomy" id="286661"/>
    <lineage>
        <taxon>Eukaryota</taxon>
        <taxon>Fungi</taxon>
        <taxon>Dikarya</taxon>
        <taxon>Ascomycota</taxon>
        <taxon>Pezizomycotina</taxon>
        <taxon>Dothideomycetes</taxon>
        <taxon>Dothideomycetes incertae sedis</taxon>
        <taxon>Peltaster</taxon>
    </lineage>
</organism>
<dbReference type="AlphaFoldDB" id="A0A6H0XKR6"/>
<accession>A0A6H0XKR6</accession>
<name>A0A6H0XKR6_9PEZI</name>